<proteinExistence type="predicted"/>
<dbReference type="AlphaFoldDB" id="A0A9P6AEU8"/>
<gene>
    <name evidence="2" type="ORF">BS47DRAFT_1369205</name>
</gene>
<evidence type="ECO:0000256" key="1">
    <source>
        <dbReference type="SAM" id="MobiDB-lite"/>
    </source>
</evidence>
<feature type="region of interest" description="Disordered" evidence="1">
    <location>
        <begin position="79"/>
        <end position="98"/>
    </location>
</feature>
<dbReference type="EMBL" id="MU129289">
    <property type="protein sequence ID" value="KAF9503879.1"/>
    <property type="molecule type" value="Genomic_DNA"/>
</dbReference>
<evidence type="ECO:0000313" key="2">
    <source>
        <dbReference type="EMBL" id="KAF9503879.1"/>
    </source>
</evidence>
<sequence>MAVYSKKELTYMTTHPLWWTREEKSDSQLNCTKAPNARQNEVTSMHYNWPKLEYLGGIDLLNIKVPKVTTTQCHTPTWQVYSPSAKPHAKNVQTRPRAKYRDMRSYTRPHTNDQAQEPHTRCGRFLFPMRNTTQSQHRGGPRQNTDVHSHTPPNTCSDQLSMIPHTHSGTFFHCKTPPKPAQMKAKVKYGCVWYYLVLPSTAKPHPPEEYIDKAQGEMWACTATQDPNPQVLNHVKAQPLNARNAINYDTTHLLRWLAQMKAKTKYRCTQAPESPAPEHLQSLPQQVKYNTTHLLRQVPSTAEPHPPEKCTDKTQVKYGHYGATHPPKWVPPLCDTPPDEDHTPTAAGVAIPYHPLHEGLPDESTKTPHPKYGCTKTGPKGPTLIIWNLYNDKTNMA</sequence>
<evidence type="ECO:0000313" key="3">
    <source>
        <dbReference type="Proteomes" id="UP000886523"/>
    </source>
</evidence>
<reference evidence="2" key="1">
    <citation type="journal article" date="2020" name="Nat. Commun.">
        <title>Large-scale genome sequencing of mycorrhizal fungi provides insights into the early evolution of symbiotic traits.</title>
        <authorList>
            <person name="Miyauchi S."/>
            <person name="Kiss E."/>
            <person name="Kuo A."/>
            <person name="Drula E."/>
            <person name="Kohler A."/>
            <person name="Sanchez-Garcia M."/>
            <person name="Morin E."/>
            <person name="Andreopoulos B."/>
            <person name="Barry K.W."/>
            <person name="Bonito G."/>
            <person name="Buee M."/>
            <person name="Carver A."/>
            <person name="Chen C."/>
            <person name="Cichocki N."/>
            <person name="Clum A."/>
            <person name="Culley D."/>
            <person name="Crous P.W."/>
            <person name="Fauchery L."/>
            <person name="Girlanda M."/>
            <person name="Hayes R.D."/>
            <person name="Keri Z."/>
            <person name="LaButti K."/>
            <person name="Lipzen A."/>
            <person name="Lombard V."/>
            <person name="Magnuson J."/>
            <person name="Maillard F."/>
            <person name="Murat C."/>
            <person name="Nolan M."/>
            <person name="Ohm R.A."/>
            <person name="Pangilinan J."/>
            <person name="Pereira M.F."/>
            <person name="Perotto S."/>
            <person name="Peter M."/>
            <person name="Pfister S."/>
            <person name="Riley R."/>
            <person name="Sitrit Y."/>
            <person name="Stielow J.B."/>
            <person name="Szollosi G."/>
            <person name="Zifcakova L."/>
            <person name="Stursova M."/>
            <person name="Spatafora J.W."/>
            <person name="Tedersoo L."/>
            <person name="Vaario L.M."/>
            <person name="Yamada A."/>
            <person name="Yan M."/>
            <person name="Wang P."/>
            <person name="Xu J."/>
            <person name="Bruns T."/>
            <person name="Baldrian P."/>
            <person name="Vilgalys R."/>
            <person name="Dunand C."/>
            <person name="Henrissat B."/>
            <person name="Grigoriev I.V."/>
            <person name="Hibbett D."/>
            <person name="Nagy L.G."/>
            <person name="Martin F.M."/>
        </authorList>
    </citation>
    <scope>NUCLEOTIDE SEQUENCE</scope>
    <source>
        <strain evidence="2">UP504</strain>
    </source>
</reference>
<feature type="region of interest" description="Disordered" evidence="1">
    <location>
        <begin position="132"/>
        <end position="156"/>
    </location>
</feature>
<keyword evidence="3" id="KW-1185">Reference proteome</keyword>
<protein>
    <submittedName>
        <fullName evidence="2">Uncharacterized protein</fullName>
    </submittedName>
</protein>
<comment type="caution">
    <text evidence="2">The sequence shown here is derived from an EMBL/GenBank/DDBJ whole genome shotgun (WGS) entry which is preliminary data.</text>
</comment>
<dbReference type="Proteomes" id="UP000886523">
    <property type="component" value="Unassembled WGS sequence"/>
</dbReference>
<organism evidence="2 3">
    <name type="scientific">Hydnum rufescens UP504</name>
    <dbReference type="NCBI Taxonomy" id="1448309"/>
    <lineage>
        <taxon>Eukaryota</taxon>
        <taxon>Fungi</taxon>
        <taxon>Dikarya</taxon>
        <taxon>Basidiomycota</taxon>
        <taxon>Agaricomycotina</taxon>
        <taxon>Agaricomycetes</taxon>
        <taxon>Cantharellales</taxon>
        <taxon>Hydnaceae</taxon>
        <taxon>Hydnum</taxon>
    </lineage>
</organism>
<name>A0A9P6AEU8_9AGAM</name>
<accession>A0A9P6AEU8</accession>